<dbReference type="AlphaFoldDB" id="A0A2P4X443"/>
<proteinExistence type="predicted"/>
<protein>
    <submittedName>
        <fullName evidence="1">Uncharacterized protein</fullName>
    </submittedName>
</protein>
<keyword evidence="2" id="KW-1185">Reference proteome</keyword>
<evidence type="ECO:0000313" key="1">
    <source>
        <dbReference type="EMBL" id="POM60322.1"/>
    </source>
</evidence>
<evidence type="ECO:0000313" key="2">
    <source>
        <dbReference type="Proteomes" id="UP000237271"/>
    </source>
</evidence>
<sequence length="155" mass="17412">MSAIKELVLQYCFGRTGDLDRAFFFGGREDECGHAYVGKGTDDDVFLVGVTGRDLIDTSLEFAAAIRYTLFHTDAIFKLCDLDYPVIICEILDELRSYHLSAIPIVLESVDVPRTFSKLMWRRLLRNREIAGVLLLTAPELQTNGGGTTIFREVT</sequence>
<dbReference type="OrthoDB" id="166868at2759"/>
<reference evidence="1 2" key="1">
    <citation type="journal article" date="2017" name="Genome Biol. Evol.">
        <title>Phytophthora megakarya and P. palmivora, closely related causal agents of cacao black pod rot, underwent increases in genome sizes and gene numbers by different mechanisms.</title>
        <authorList>
            <person name="Ali S.S."/>
            <person name="Shao J."/>
            <person name="Lary D.J."/>
            <person name="Kronmiller B."/>
            <person name="Shen D."/>
            <person name="Strem M.D."/>
            <person name="Amoako-Attah I."/>
            <person name="Akrofi A.Y."/>
            <person name="Begoude B.A."/>
            <person name="Ten Hoopen G.M."/>
            <person name="Coulibaly K."/>
            <person name="Kebe B.I."/>
            <person name="Melnick R.L."/>
            <person name="Guiltinan M.J."/>
            <person name="Tyler B.M."/>
            <person name="Meinhardt L.W."/>
            <person name="Bailey B.A."/>
        </authorList>
    </citation>
    <scope>NUCLEOTIDE SEQUENCE [LARGE SCALE GENOMIC DNA]</scope>
    <source>
        <strain evidence="2">sbr112.9</strain>
    </source>
</reference>
<name>A0A2P4X443_9STRA</name>
<dbReference type="EMBL" id="NCKW01016894">
    <property type="protein sequence ID" value="POM60322.1"/>
    <property type="molecule type" value="Genomic_DNA"/>
</dbReference>
<accession>A0A2P4X443</accession>
<organism evidence="1 2">
    <name type="scientific">Phytophthora palmivora</name>
    <dbReference type="NCBI Taxonomy" id="4796"/>
    <lineage>
        <taxon>Eukaryota</taxon>
        <taxon>Sar</taxon>
        <taxon>Stramenopiles</taxon>
        <taxon>Oomycota</taxon>
        <taxon>Peronosporomycetes</taxon>
        <taxon>Peronosporales</taxon>
        <taxon>Peronosporaceae</taxon>
        <taxon>Phytophthora</taxon>
    </lineage>
</organism>
<comment type="caution">
    <text evidence="1">The sequence shown here is derived from an EMBL/GenBank/DDBJ whole genome shotgun (WGS) entry which is preliminary data.</text>
</comment>
<gene>
    <name evidence="1" type="ORF">PHPALM_30833</name>
</gene>
<dbReference type="Proteomes" id="UP000237271">
    <property type="component" value="Unassembled WGS sequence"/>
</dbReference>